<dbReference type="AlphaFoldDB" id="A0A485LV64"/>
<accession>A0A485LV64</accession>
<organism evidence="2 3">
    <name type="scientific">Aphanomyces stellatus</name>
    <dbReference type="NCBI Taxonomy" id="120398"/>
    <lineage>
        <taxon>Eukaryota</taxon>
        <taxon>Sar</taxon>
        <taxon>Stramenopiles</taxon>
        <taxon>Oomycota</taxon>
        <taxon>Saprolegniomycetes</taxon>
        <taxon>Saprolegniales</taxon>
        <taxon>Verrucalvaceae</taxon>
        <taxon>Aphanomyces</taxon>
    </lineage>
</organism>
<keyword evidence="3" id="KW-1185">Reference proteome</keyword>
<evidence type="ECO:0000313" key="1">
    <source>
        <dbReference type="EMBL" id="KAF0682584.1"/>
    </source>
</evidence>
<dbReference type="Gene3D" id="1.25.40.10">
    <property type="entry name" value="Tetratricopeptide repeat domain"/>
    <property type="match status" value="1"/>
</dbReference>
<evidence type="ECO:0000313" key="2">
    <source>
        <dbReference type="EMBL" id="VFU01916.1"/>
    </source>
</evidence>
<dbReference type="EMBL" id="VJMH01007518">
    <property type="protein sequence ID" value="KAF0682584.1"/>
    <property type="molecule type" value="Genomic_DNA"/>
</dbReference>
<reference evidence="2 3" key="1">
    <citation type="submission" date="2019-03" db="EMBL/GenBank/DDBJ databases">
        <authorList>
            <person name="Gaulin E."/>
            <person name="Dumas B."/>
        </authorList>
    </citation>
    <scope>NUCLEOTIDE SEQUENCE [LARGE SCALE GENOMIC DNA]</scope>
    <source>
        <strain evidence="2">CBS 568.67</strain>
    </source>
</reference>
<name>A0A485LV64_9STRA</name>
<reference evidence="1" key="2">
    <citation type="submission" date="2019-06" db="EMBL/GenBank/DDBJ databases">
        <title>Genomics analysis of Aphanomyces spp. identifies a new class of oomycete effector associated with host adaptation.</title>
        <authorList>
            <person name="Gaulin E."/>
        </authorList>
    </citation>
    <scope>NUCLEOTIDE SEQUENCE</scope>
    <source>
        <strain evidence="1">CBS 578.67</strain>
    </source>
</reference>
<dbReference type="SUPFAM" id="SSF48452">
    <property type="entry name" value="TPR-like"/>
    <property type="match status" value="1"/>
</dbReference>
<dbReference type="Proteomes" id="UP000332933">
    <property type="component" value="Unassembled WGS sequence"/>
</dbReference>
<gene>
    <name evidence="2" type="primary">Aste57867_25291</name>
    <name evidence="1" type="ORF">As57867_025213</name>
    <name evidence="2" type="ORF">ASTE57867_25291</name>
</gene>
<dbReference type="EMBL" id="CAADRA010007544">
    <property type="protein sequence ID" value="VFU01916.1"/>
    <property type="molecule type" value="Genomic_DNA"/>
</dbReference>
<dbReference type="InterPro" id="IPR011990">
    <property type="entry name" value="TPR-like_helical_dom_sf"/>
</dbReference>
<dbReference type="OrthoDB" id="77614at2759"/>
<protein>
    <submittedName>
        <fullName evidence="2">Aste57867_25291 protein</fullName>
    </submittedName>
</protein>
<sequence length="593" mass="65687">MGTTKEALAESGLHQCQSWGDVRHVLDRMEEKLQHATPKDLAVYVEMYVFAVKNAVLWAFRATSSSPPLSVSQALALLHGALRTLHVKTIIRLPQRQHDTHHTSYYVSVYEKLLPMYPTRAFAEFGLVLSYCYVHESLLSEAETVASALSTSVVSESARLVKAWVALRRDDFDMAVSLLDRDRFDQHTRTRSHCAFWLAFAMVRQHMARRCFSSAAALWPLLETAIAGDVQPVACLNLHAWILLAQSAGPDGAGNLVAAGDSLARAMELDFDQEHSMFNYAMLLGRLQQWPDMQQMLQFCADAMALPPTKKDAPTTSTISMHTPDAISSTLVHAHLAHVAIRNRTIITLFGTSVSLVGTGDYATARILLQRLLSRHDIDPLPSPFEMSRLVQDHVFVLLEANAPQAALDVCDSVLTRTTSTDHPILLLYKADALLCLERLQECEWTLQQLDTMVSAADNDAIGNHYVQLLNNHALVLACQGRLDDAVRKLQECRRRFPSSLHAAFNLTVLLWRQGKKIAACALWLDARPATSDQTTMLATSPTSHVGAGLGCDLAPAQVAALNRLVDNYWGDHARMEAIQASLRVVEHFAAVM</sequence>
<evidence type="ECO:0000313" key="3">
    <source>
        <dbReference type="Proteomes" id="UP000332933"/>
    </source>
</evidence>
<proteinExistence type="predicted"/>